<evidence type="ECO:0000313" key="4">
    <source>
        <dbReference type="WBParaSite" id="NBR_0000513301-mRNA-1"/>
    </source>
</evidence>
<reference evidence="2 3" key="2">
    <citation type="submission" date="2018-11" db="EMBL/GenBank/DDBJ databases">
        <authorList>
            <consortium name="Pathogen Informatics"/>
        </authorList>
    </citation>
    <scope>NUCLEOTIDE SEQUENCE [LARGE SCALE GENOMIC DNA]</scope>
</reference>
<dbReference type="InterPro" id="IPR036305">
    <property type="entry name" value="RGS_sf"/>
</dbReference>
<sequence length="112" mass="13183">MKIFKRVLRDPKLRQPFQVFLEQQFCAENLNFYVAVERFREMQFNNESKFLTINAPFRHRNGPLSLGTSTNGTSLRIAQNRSMSTIRQVNGFEKPCNRASILETRSIWLSIR</sequence>
<dbReference type="AlphaFoldDB" id="A0A0N4XRI1"/>
<proteinExistence type="predicted"/>
<name>A0A0N4XRI1_NIPBR</name>
<dbReference type="InterPro" id="IPR044926">
    <property type="entry name" value="RGS_subdomain_2"/>
</dbReference>
<keyword evidence="3" id="KW-1185">Reference proteome</keyword>
<dbReference type="WBParaSite" id="NBR_0000513301-mRNA-1">
    <property type="protein sequence ID" value="NBR_0000513301-mRNA-1"/>
    <property type="gene ID" value="NBR_0000513301"/>
</dbReference>
<accession>A0A0N4XRI1</accession>
<evidence type="ECO:0000313" key="2">
    <source>
        <dbReference type="EMBL" id="VDL68722.1"/>
    </source>
</evidence>
<dbReference type="PROSITE" id="PS50132">
    <property type="entry name" value="RGS"/>
    <property type="match status" value="1"/>
</dbReference>
<organism evidence="4">
    <name type="scientific">Nippostrongylus brasiliensis</name>
    <name type="common">Rat hookworm</name>
    <dbReference type="NCBI Taxonomy" id="27835"/>
    <lineage>
        <taxon>Eukaryota</taxon>
        <taxon>Metazoa</taxon>
        <taxon>Ecdysozoa</taxon>
        <taxon>Nematoda</taxon>
        <taxon>Chromadorea</taxon>
        <taxon>Rhabditida</taxon>
        <taxon>Rhabditina</taxon>
        <taxon>Rhabditomorpha</taxon>
        <taxon>Strongyloidea</taxon>
        <taxon>Heligmosomidae</taxon>
        <taxon>Nippostrongylus</taxon>
    </lineage>
</organism>
<dbReference type="InterPro" id="IPR016137">
    <property type="entry name" value="RGS"/>
</dbReference>
<dbReference type="SUPFAM" id="SSF48097">
    <property type="entry name" value="Regulator of G-protein signaling, RGS"/>
    <property type="match status" value="1"/>
</dbReference>
<dbReference type="Pfam" id="PF00615">
    <property type="entry name" value="RGS"/>
    <property type="match status" value="1"/>
</dbReference>
<dbReference type="STRING" id="27835.A0A0N4XRI1"/>
<protein>
    <submittedName>
        <fullName evidence="4">RGS domain-containing protein</fullName>
    </submittedName>
</protein>
<evidence type="ECO:0000313" key="3">
    <source>
        <dbReference type="Proteomes" id="UP000271162"/>
    </source>
</evidence>
<gene>
    <name evidence="2" type="ORF">NBR_LOCUS5133</name>
</gene>
<evidence type="ECO:0000259" key="1">
    <source>
        <dbReference type="PROSITE" id="PS50132"/>
    </source>
</evidence>
<dbReference type="PANTHER" id="PTHR10845:SF254">
    <property type="entry name" value="RGS DOMAIN-CONTAINING PROTEIN-RELATED"/>
    <property type="match status" value="1"/>
</dbReference>
<reference evidence="4" key="1">
    <citation type="submission" date="2017-02" db="UniProtKB">
        <authorList>
            <consortium name="WormBaseParasite"/>
        </authorList>
    </citation>
    <scope>IDENTIFICATION</scope>
</reference>
<dbReference type="PANTHER" id="PTHR10845">
    <property type="entry name" value="REGULATOR OF G PROTEIN SIGNALING"/>
    <property type="match status" value="1"/>
</dbReference>
<feature type="domain" description="RGS" evidence="1">
    <location>
        <begin position="3"/>
        <end position="40"/>
    </location>
</feature>
<dbReference type="Gene3D" id="1.10.167.10">
    <property type="entry name" value="Regulator of G-protein Signalling 4, domain 2"/>
    <property type="match status" value="1"/>
</dbReference>
<dbReference type="Proteomes" id="UP000271162">
    <property type="component" value="Unassembled WGS sequence"/>
</dbReference>
<dbReference type="EMBL" id="UYSL01011495">
    <property type="protein sequence ID" value="VDL68722.1"/>
    <property type="molecule type" value="Genomic_DNA"/>
</dbReference>